<dbReference type="Proteomes" id="UP000308652">
    <property type="component" value="Unassembled WGS sequence"/>
</dbReference>
<accession>A0A5C3MHM9</accession>
<name>A0A5C3MHM9_9AGAR</name>
<feature type="region of interest" description="Disordered" evidence="1">
    <location>
        <begin position="1"/>
        <end position="23"/>
    </location>
</feature>
<protein>
    <submittedName>
        <fullName evidence="2">Uncharacterized protein</fullName>
    </submittedName>
</protein>
<keyword evidence="3" id="KW-1185">Reference proteome</keyword>
<gene>
    <name evidence="2" type="ORF">BDQ12DRAFT_679838</name>
</gene>
<proteinExistence type="predicted"/>
<organism evidence="2 3">
    <name type="scientific">Crucibulum laeve</name>
    <dbReference type="NCBI Taxonomy" id="68775"/>
    <lineage>
        <taxon>Eukaryota</taxon>
        <taxon>Fungi</taxon>
        <taxon>Dikarya</taxon>
        <taxon>Basidiomycota</taxon>
        <taxon>Agaricomycotina</taxon>
        <taxon>Agaricomycetes</taxon>
        <taxon>Agaricomycetidae</taxon>
        <taxon>Agaricales</taxon>
        <taxon>Agaricineae</taxon>
        <taxon>Nidulariaceae</taxon>
        <taxon>Crucibulum</taxon>
    </lineage>
</organism>
<sequence length="57" mass="6026">MNPSSFTPNSPPEGLHLPGPPIPVAPNTSAYETGFYGLLCGLFYRKKCRTASTAGVN</sequence>
<evidence type="ECO:0000256" key="1">
    <source>
        <dbReference type="SAM" id="MobiDB-lite"/>
    </source>
</evidence>
<evidence type="ECO:0000313" key="2">
    <source>
        <dbReference type="EMBL" id="TFK40671.1"/>
    </source>
</evidence>
<reference evidence="2 3" key="1">
    <citation type="journal article" date="2019" name="Nat. Ecol. Evol.">
        <title>Megaphylogeny resolves global patterns of mushroom evolution.</title>
        <authorList>
            <person name="Varga T."/>
            <person name="Krizsan K."/>
            <person name="Foldi C."/>
            <person name="Dima B."/>
            <person name="Sanchez-Garcia M."/>
            <person name="Sanchez-Ramirez S."/>
            <person name="Szollosi G.J."/>
            <person name="Szarkandi J.G."/>
            <person name="Papp V."/>
            <person name="Albert L."/>
            <person name="Andreopoulos W."/>
            <person name="Angelini C."/>
            <person name="Antonin V."/>
            <person name="Barry K.W."/>
            <person name="Bougher N.L."/>
            <person name="Buchanan P."/>
            <person name="Buyck B."/>
            <person name="Bense V."/>
            <person name="Catcheside P."/>
            <person name="Chovatia M."/>
            <person name="Cooper J."/>
            <person name="Damon W."/>
            <person name="Desjardin D."/>
            <person name="Finy P."/>
            <person name="Geml J."/>
            <person name="Haridas S."/>
            <person name="Hughes K."/>
            <person name="Justo A."/>
            <person name="Karasinski D."/>
            <person name="Kautmanova I."/>
            <person name="Kiss B."/>
            <person name="Kocsube S."/>
            <person name="Kotiranta H."/>
            <person name="LaButti K.M."/>
            <person name="Lechner B.E."/>
            <person name="Liimatainen K."/>
            <person name="Lipzen A."/>
            <person name="Lukacs Z."/>
            <person name="Mihaltcheva S."/>
            <person name="Morgado L.N."/>
            <person name="Niskanen T."/>
            <person name="Noordeloos M.E."/>
            <person name="Ohm R.A."/>
            <person name="Ortiz-Santana B."/>
            <person name="Ovrebo C."/>
            <person name="Racz N."/>
            <person name="Riley R."/>
            <person name="Savchenko A."/>
            <person name="Shiryaev A."/>
            <person name="Soop K."/>
            <person name="Spirin V."/>
            <person name="Szebenyi C."/>
            <person name="Tomsovsky M."/>
            <person name="Tulloss R.E."/>
            <person name="Uehling J."/>
            <person name="Grigoriev I.V."/>
            <person name="Vagvolgyi C."/>
            <person name="Papp T."/>
            <person name="Martin F.M."/>
            <person name="Miettinen O."/>
            <person name="Hibbett D.S."/>
            <person name="Nagy L.G."/>
        </authorList>
    </citation>
    <scope>NUCLEOTIDE SEQUENCE [LARGE SCALE GENOMIC DNA]</scope>
    <source>
        <strain evidence="2 3">CBS 166.37</strain>
    </source>
</reference>
<dbReference type="EMBL" id="ML213596">
    <property type="protein sequence ID" value="TFK40671.1"/>
    <property type="molecule type" value="Genomic_DNA"/>
</dbReference>
<evidence type="ECO:0000313" key="3">
    <source>
        <dbReference type="Proteomes" id="UP000308652"/>
    </source>
</evidence>
<dbReference type="AlphaFoldDB" id="A0A5C3MHM9"/>